<comment type="similarity">
    <text evidence="1">Belongs to the beta-class carbonic anhydrase family.</text>
</comment>
<keyword evidence="8" id="KW-1185">Reference proteome</keyword>
<dbReference type="Pfam" id="PF00484">
    <property type="entry name" value="Pro_CA"/>
    <property type="match status" value="1"/>
</dbReference>
<name>A0A2Z6AW09_9BACT</name>
<dbReference type="InterPro" id="IPR001765">
    <property type="entry name" value="Carbonic_anhydrase"/>
</dbReference>
<proteinExistence type="inferred from homology"/>
<evidence type="ECO:0000313" key="7">
    <source>
        <dbReference type="EMBL" id="BBD07400.1"/>
    </source>
</evidence>
<feature type="binding site" evidence="6">
    <location>
        <position position="109"/>
    </location>
    <ligand>
        <name>Zn(2+)</name>
        <dbReference type="ChEBI" id="CHEBI:29105"/>
    </ligand>
</feature>
<dbReference type="GO" id="GO:0008270">
    <property type="term" value="F:zinc ion binding"/>
    <property type="evidence" value="ECO:0007669"/>
    <property type="project" value="InterPro"/>
</dbReference>
<dbReference type="SMART" id="SM00947">
    <property type="entry name" value="Pro_CA"/>
    <property type="match status" value="1"/>
</dbReference>
<feature type="binding site" evidence="6">
    <location>
        <position position="55"/>
    </location>
    <ligand>
        <name>Zn(2+)</name>
        <dbReference type="ChEBI" id="CHEBI:29105"/>
    </ligand>
</feature>
<evidence type="ECO:0000256" key="1">
    <source>
        <dbReference type="ARBA" id="ARBA00006217"/>
    </source>
</evidence>
<dbReference type="GO" id="GO:0004089">
    <property type="term" value="F:carbonate dehydratase activity"/>
    <property type="evidence" value="ECO:0007669"/>
    <property type="project" value="UniProtKB-EC"/>
</dbReference>
<comment type="cofactor">
    <cofactor evidence="6">
        <name>Zn(2+)</name>
        <dbReference type="ChEBI" id="CHEBI:29105"/>
    </cofactor>
    <text evidence="6">Binds 1 zinc ion per subunit.</text>
</comment>
<dbReference type="GO" id="GO:0015976">
    <property type="term" value="P:carbon utilization"/>
    <property type="evidence" value="ECO:0007669"/>
    <property type="project" value="InterPro"/>
</dbReference>
<evidence type="ECO:0000313" key="8">
    <source>
        <dbReference type="Proteomes" id="UP000269883"/>
    </source>
</evidence>
<dbReference type="CDD" id="cd03378">
    <property type="entry name" value="beta_CA_cladeC"/>
    <property type="match status" value="1"/>
</dbReference>
<comment type="catalytic activity">
    <reaction evidence="5">
        <text>hydrogencarbonate + H(+) = CO2 + H2O</text>
        <dbReference type="Rhea" id="RHEA:10748"/>
        <dbReference type="ChEBI" id="CHEBI:15377"/>
        <dbReference type="ChEBI" id="CHEBI:15378"/>
        <dbReference type="ChEBI" id="CHEBI:16526"/>
        <dbReference type="ChEBI" id="CHEBI:17544"/>
        <dbReference type="EC" id="4.2.1.1"/>
    </reaction>
</comment>
<keyword evidence="3 6" id="KW-0862">Zinc</keyword>
<sequence length="201" mass="21633">MFRKISPERAMELLREGNARWLSGRLEHPNHDEERRRATAREGQQPFATVLTCSDSRVAPVVLFDVGIGDVFQVRVAGNVSGPDVLGSIAYAVHELGTPVVVVLGHTGCGAVQAALGGNLPEGTIPPLVEKLRPIVEQARLECPHCGPHALADHASAINVERVCGEILRDSPVVRQAVEEGHTVVVGAMYDLDSGEVEWLD</sequence>
<evidence type="ECO:0000256" key="5">
    <source>
        <dbReference type="ARBA" id="ARBA00048348"/>
    </source>
</evidence>
<accession>A0A2Z6AW09</accession>
<dbReference type="AlphaFoldDB" id="A0A2Z6AW09"/>
<dbReference type="InterPro" id="IPR015892">
    <property type="entry name" value="Carbonic_anhydrase_CS"/>
</dbReference>
<keyword evidence="6" id="KW-0479">Metal-binding</keyword>
<organism evidence="7 8">
    <name type="scientific">Desulfovibrio ferrophilus</name>
    <dbReference type="NCBI Taxonomy" id="241368"/>
    <lineage>
        <taxon>Bacteria</taxon>
        <taxon>Pseudomonadati</taxon>
        <taxon>Thermodesulfobacteriota</taxon>
        <taxon>Desulfovibrionia</taxon>
        <taxon>Desulfovibrionales</taxon>
        <taxon>Desulfovibrionaceae</taxon>
        <taxon>Desulfovibrio</taxon>
    </lineage>
</organism>
<feature type="binding site" evidence="6">
    <location>
        <position position="106"/>
    </location>
    <ligand>
        <name>Zn(2+)</name>
        <dbReference type="ChEBI" id="CHEBI:29105"/>
    </ligand>
</feature>
<reference evidence="7 8" key="1">
    <citation type="journal article" date="2018" name="Sci. Adv.">
        <title>Multi-heme cytochromes provide a pathway for survival in energy-limited environments.</title>
        <authorList>
            <person name="Deng X."/>
            <person name="Dohmae N."/>
            <person name="Nealson K.H."/>
            <person name="Hashimoto K."/>
            <person name="Okamoto A."/>
        </authorList>
    </citation>
    <scope>NUCLEOTIDE SEQUENCE [LARGE SCALE GENOMIC DNA]</scope>
    <source>
        <strain evidence="7 8">IS5</strain>
    </source>
</reference>
<protein>
    <recommendedName>
        <fullName evidence="2">carbonic anhydrase</fullName>
        <ecNumber evidence="2">4.2.1.1</ecNumber>
    </recommendedName>
</protein>
<dbReference type="SUPFAM" id="SSF53056">
    <property type="entry name" value="beta-carbonic anhydrase, cab"/>
    <property type="match status" value="1"/>
</dbReference>
<dbReference type="RefSeq" id="WP_126376620.1">
    <property type="nucleotide sequence ID" value="NZ_AP017378.1"/>
</dbReference>
<dbReference type="PANTHER" id="PTHR11002">
    <property type="entry name" value="CARBONIC ANHYDRASE"/>
    <property type="match status" value="1"/>
</dbReference>
<dbReference type="PROSITE" id="PS00704">
    <property type="entry name" value="PROK_CO2_ANHYDRASE_1"/>
    <property type="match status" value="1"/>
</dbReference>
<dbReference type="Proteomes" id="UP000269883">
    <property type="component" value="Chromosome"/>
</dbReference>
<evidence type="ECO:0000256" key="3">
    <source>
        <dbReference type="ARBA" id="ARBA00022833"/>
    </source>
</evidence>
<dbReference type="InterPro" id="IPR036874">
    <property type="entry name" value="Carbonic_anhydrase_sf"/>
</dbReference>
<dbReference type="PANTHER" id="PTHR11002:SF79">
    <property type="entry name" value="CARBONIC ANHYDRASE 2"/>
    <property type="match status" value="1"/>
</dbReference>
<evidence type="ECO:0000256" key="6">
    <source>
        <dbReference type="PIRSR" id="PIRSR601765-1"/>
    </source>
</evidence>
<dbReference type="EMBL" id="AP017378">
    <property type="protein sequence ID" value="BBD07400.1"/>
    <property type="molecule type" value="Genomic_DNA"/>
</dbReference>
<dbReference type="KEGG" id="dfl:DFE_0674"/>
<dbReference type="Gene3D" id="3.40.1050.10">
    <property type="entry name" value="Carbonic anhydrase"/>
    <property type="match status" value="1"/>
</dbReference>
<keyword evidence="4" id="KW-0456">Lyase</keyword>
<dbReference type="OrthoDB" id="9797527at2"/>
<dbReference type="EC" id="4.2.1.1" evidence="2"/>
<evidence type="ECO:0000256" key="4">
    <source>
        <dbReference type="ARBA" id="ARBA00023239"/>
    </source>
</evidence>
<gene>
    <name evidence="7" type="ORF">DFE_0674</name>
</gene>
<feature type="binding site" evidence="6">
    <location>
        <position position="53"/>
    </location>
    <ligand>
        <name>Zn(2+)</name>
        <dbReference type="ChEBI" id="CHEBI:29105"/>
    </ligand>
</feature>
<evidence type="ECO:0000256" key="2">
    <source>
        <dbReference type="ARBA" id="ARBA00012925"/>
    </source>
</evidence>